<protein>
    <recommendedName>
        <fullName evidence="4">Synaptobrevin, longin-like domain protein</fullName>
    </recommendedName>
</protein>
<proteinExistence type="predicted"/>
<feature type="compositionally biased region" description="Polar residues" evidence="2">
    <location>
        <begin position="477"/>
        <end position="489"/>
    </location>
</feature>
<name>A0A699H1H1_TANCI</name>
<feature type="coiled-coil region" evidence="1">
    <location>
        <begin position="261"/>
        <end position="295"/>
    </location>
</feature>
<organism evidence="3">
    <name type="scientific">Tanacetum cinerariifolium</name>
    <name type="common">Dalmatian daisy</name>
    <name type="synonym">Chrysanthemum cinerariifolium</name>
    <dbReference type="NCBI Taxonomy" id="118510"/>
    <lineage>
        <taxon>Eukaryota</taxon>
        <taxon>Viridiplantae</taxon>
        <taxon>Streptophyta</taxon>
        <taxon>Embryophyta</taxon>
        <taxon>Tracheophyta</taxon>
        <taxon>Spermatophyta</taxon>
        <taxon>Magnoliopsida</taxon>
        <taxon>eudicotyledons</taxon>
        <taxon>Gunneridae</taxon>
        <taxon>Pentapetalae</taxon>
        <taxon>asterids</taxon>
        <taxon>campanulids</taxon>
        <taxon>Asterales</taxon>
        <taxon>Asteraceae</taxon>
        <taxon>Asteroideae</taxon>
        <taxon>Anthemideae</taxon>
        <taxon>Anthemidinae</taxon>
        <taxon>Tanacetum</taxon>
    </lineage>
</organism>
<keyword evidence="1" id="KW-0175">Coiled coil</keyword>
<feature type="compositionally biased region" description="Pro residues" evidence="2">
    <location>
        <begin position="234"/>
        <end position="248"/>
    </location>
</feature>
<accession>A0A699H1H1</accession>
<reference evidence="3" key="1">
    <citation type="journal article" date="2019" name="Sci. Rep.">
        <title>Draft genome of Tanacetum cinerariifolium, the natural source of mosquito coil.</title>
        <authorList>
            <person name="Yamashiro T."/>
            <person name="Shiraishi A."/>
            <person name="Satake H."/>
            <person name="Nakayama K."/>
        </authorList>
    </citation>
    <scope>NUCLEOTIDE SEQUENCE</scope>
</reference>
<comment type="caution">
    <text evidence="3">The sequence shown here is derived from an EMBL/GenBank/DDBJ whole genome shotgun (WGS) entry which is preliminary data.</text>
</comment>
<dbReference type="AlphaFoldDB" id="A0A699H1H1"/>
<gene>
    <name evidence="3" type="ORF">Tci_279488</name>
</gene>
<evidence type="ECO:0000256" key="1">
    <source>
        <dbReference type="SAM" id="Coils"/>
    </source>
</evidence>
<evidence type="ECO:0008006" key="4">
    <source>
        <dbReference type="Google" id="ProtNLM"/>
    </source>
</evidence>
<sequence>MAPLTFADTHNMVAYLSKSDESAIFDQIVDFLNAHAIQYALVVNPTIYVSYDVIRQDIHLDDADGVECFLNEEIFLELARMGYEKPPPKLTFYKAFFFAQWKFLIHALVQCVSAKRTAWNEFSCSMASAVICLATCKKFNFSKYIFDSMVRNVDSPSKFLMYLRFLKVIINNQVDDLTSHNTKYTSPTLTQKVIANMRRIGKGFSRAETPLLASMLVQPQPQATKEEEEVKVPTAPPPPSPTTLPPQEQPTTTSESSMSLLTTLMDTCATLSNKVAELEQDKHTQALEILKLKKRVKKLETKRRSKHSGLKRLRKIEAINANKDISLVDVETQVDMDAELQGRIDQDTLIKMKAEKAKLLDEQIAKRLHDEEVEKAAPRDKQEKDDLERAQVLQKQYDDKEENIDWNVVAEQIQEKHLDNIKKGITYEKVRPIFEREYKKVQTLFKPDKDVEEPKKKRVAEETLLQESFKKLKTVKVSGSDSTQETTSNDPKEMSEEDSLVKEKFSSAVPNVDKEKALWVELKRLFEPDVDDVLWKLQRHNMFMLTEKDYPLLNGVMTLMLSAKLQVEEDSEMARDLVVKIFMEANKPKSRSLDTFSK</sequence>
<evidence type="ECO:0000256" key="2">
    <source>
        <dbReference type="SAM" id="MobiDB-lite"/>
    </source>
</evidence>
<evidence type="ECO:0000313" key="3">
    <source>
        <dbReference type="EMBL" id="GEX07513.1"/>
    </source>
</evidence>
<feature type="compositionally biased region" description="Basic and acidic residues" evidence="2">
    <location>
        <begin position="490"/>
        <end position="502"/>
    </location>
</feature>
<dbReference type="EMBL" id="BKCJ010088190">
    <property type="protein sequence ID" value="GEX07513.1"/>
    <property type="molecule type" value="Genomic_DNA"/>
</dbReference>
<feature type="region of interest" description="Disordered" evidence="2">
    <location>
        <begin position="220"/>
        <end position="256"/>
    </location>
</feature>
<feature type="region of interest" description="Disordered" evidence="2">
    <location>
        <begin position="476"/>
        <end position="502"/>
    </location>
</feature>